<accession>A0AAJ7E9M0</accession>
<dbReference type="GeneID" id="106118247"/>
<feature type="chain" id="PRO_5042594612" evidence="1">
    <location>
        <begin position="17"/>
        <end position="163"/>
    </location>
</feature>
<evidence type="ECO:0000256" key="1">
    <source>
        <dbReference type="SAM" id="SignalP"/>
    </source>
</evidence>
<dbReference type="Proteomes" id="UP000694872">
    <property type="component" value="Unplaced"/>
</dbReference>
<feature type="signal peptide" evidence="1">
    <location>
        <begin position="1"/>
        <end position="16"/>
    </location>
</feature>
<dbReference type="KEGG" id="pxu:106118247"/>
<dbReference type="RefSeq" id="XP_013168301.1">
    <property type="nucleotide sequence ID" value="XM_013312847.1"/>
</dbReference>
<keyword evidence="1" id="KW-0732">Signal</keyword>
<protein>
    <submittedName>
        <fullName evidence="2">Uncharacterized protein LOC106118247</fullName>
    </submittedName>
</protein>
<sequence>MRCLFLLYVFVLTNNARPVEELISQENESISELHQQFKLVTYVENFKRILSEYVKEVYNNLTINEMKKVNTILEDFFKNFTNDLRDILNGNKVDIDLNEKIEDGLPNDHFEVIKDKVQEEFKNINNETTDKIVYLLRKDLFMTRRLLDNLIEESKNALEINSH</sequence>
<proteinExistence type="predicted"/>
<dbReference type="AlphaFoldDB" id="A0AAJ7E9M0"/>
<name>A0AAJ7E9M0_PAPXU</name>
<reference evidence="2" key="1">
    <citation type="submission" date="2025-08" db="UniProtKB">
        <authorList>
            <consortium name="RefSeq"/>
        </authorList>
    </citation>
    <scope>IDENTIFICATION</scope>
</reference>
<organism evidence="2">
    <name type="scientific">Papilio xuthus</name>
    <name type="common">Asian swallowtail butterfly</name>
    <dbReference type="NCBI Taxonomy" id="66420"/>
    <lineage>
        <taxon>Eukaryota</taxon>
        <taxon>Metazoa</taxon>
        <taxon>Ecdysozoa</taxon>
        <taxon>Arthropoda</taxon>
        <taxon>Hexapoda</taxon>
        <taxon>Insecta</taxon>
        <taxon>Pterygota</taxon>
        <taxon>Neoptera</taxon>
        <taxon>Endopterygota</taxon>
        <taxon>Lepidoptera</taxon>
        <taxon>Glossata</taxon>
        <taxon>Ditrysia</taxon>
        <taxon>Papilionoidea</taxon>
        <taxon>Papilionidae</taxon>
        <taxon>Papilioninae</taxon>
        <taxon>Papilio</taxon>
    </lineage>
</organism>
<gene>
    <name evidence="2" type="primary">LOC106118247</name>
</gene>
<evidence type="ECO:0000313" key="2">
    <source>
        <dbReference type="RefSeq" id="XP_013168301.1"/>
    </source>
</evidence>